<dbReference type="CDD" id="cd00336">
    <property type="entry name" value="Ribosomal_L22"/>
    <property type="match status" value="1"/>
</dbReference>
<comment type="subunit">
    <text evidence="4 6">Part of the 50S ribosomal subunit.</text>
</comment>
<comment type="caution">
    <text evidence="7">The sequence shown here is derived from an EMBL/GenBank/DDBJ whole genome shotgun (WGS) entry which is preliminary data.</text>
</comment>
<comment type="function">
    <text evidence="4">The globular domain of the protein is located near the polypeptide exit tunnel on the outside of the subunit, while an extended beta-hairpin is found that lines the wall of the exit tunnel in the center of the 70S ribosome.</text>
</comment>
<proteinExistence type="inferred from homology"/>
<evidence type="ECO:0000256" key="1">
    <source>
        <dbReference type="ARBA" id="ARBA00009451"/>
    </source>
</evidence>
<sequence length="154" mass="17664">MARFDYSNQVTGKDIARGRVNEAPISPKHAIEIARFIKGMKLDDASAYLQGVLTLEKPIPFKRFNRNVPHRKGLVGWDAGRYPHKASRVYLRLLNNVRKNAEYNGLEGEQLRIVHVCANRGIRRRSFMPRAMGRATPKDRQTVNIELVVREQEA</sequence>
<gene>
    <name evidence="4" type="primary">rpl22</name>
    <name evidence="7" type="ORF">DLD82_10070</name>
</gene>
<reference evidence="7 8" key="1">
    <citation type="submission" date="2018-05" db="EMBL/GenBank/DDBJ databases">
        <title>Draft genome of Methanospirillum stamsii Pt1.</title>
        <authorList>
            <person name="Dueholm M.S."/>
            <person name="Nielsen P.H."/>
            <person name="Bakmann L.F."/>
            <person name="Otzen D.E."/>
        </authorList>
    </citation>
    <scope>NUCLEOTIDE SEQUENCE [LARGE SCALE GENOMIC DNA]</scope>
    <source>
        <strain evidence="7 8">Pt1</strain>
    </source>
</reference>
<dbReference type="InterPro" id="IPR057265">
    <property type="entry name" value="Ribosomal_uL22_arc-type"/>
</dbReference>
<dbReference type="GO" id="GO:0019843">
    <property type="term" value="F:rRNA binding"/>
    <property type="evidence" value="ECO:0007669"/>
    <property type="project" value="UniProtKB-UniRule"/>
</dbReference>
<dbReference type="PANTHER" id="PTHR11593:SF10">
    <property type="entry name" value="60S RIBOSOMAL PROTEIN L17"/>
    <property type="match status" value="1"/>
</dbReference>
<protein>
    <recommendedName>
        <fullName evidence="4">Large ribosomal subunit protein uL22</fullName>
    </recommendedName>
</protein>
<dbReference type="PANTHER" id="PTHR11593">
    <property type="entry name" value="60S RIBOSOMAL PROTEIN L17"/>
    <property type="match status" value="1"/>
</dbReference>
<dbReference type="OrthoDB" id="314984at2157"/>
<evidence type="ECO:0000256" key="4">
    <source>
        <dbReference type="HAMAP-Rule" id="MF_01331"/>
    </source>
</evidence>
<dbReference type="SUPFAM" id="SSF54843">
    <property type="entry name" value="Ribosomal protein L22"/>
    <property type="match status" value="1"/>
</dbReference>
<keyword evidence="3 4" id="KW-0687">Ribonucleoprotein</keyword>
<dbReference type="RefSeq" id="WP_109941076.1">
    <property type="nucleotide sequence ID" value="NZ_CP176366.1"/>
</dbReference>
<dbReference type="EMBL" id="QGMZ01000018">
    <property type="protein sequence ID" value="PWR73664.1"/>
    <property type="molecule type" value="Genomic_DNA"/>
</dbReference>
<dbReference type="PROSITE" id="PS00464">
    <property type="entry name" value="RIBOSOMAL_L22"/>
    <property type="match status" value="1"/>
</dbReference>
<keyword evidence="4 6" id="KW-0694">RNA-binding</keyword>
<dbReference type="GO" id="GO:0022625">
    <property type="term" value="C:cytosolic large ribosomal subunit"/>
    <property type="evidence" value="ECO:0007669"/>
    <property type="project" value="UniProtKB-UniRule"/>
</dbReference>
<keyword evidence="4 6" id="KW-0699">rRNA-binding</keyword>
<dbReference type="Proteomes" id="UP000245934">
    <property type="component" value="Unassembled WGS sequence"/>
</dbReference>
<dbReference type="NCBIfam" id="NF003260">
    <property type="entry name" value="PRK04223.1"/>
    <property type="match status" value="1"/>
</dbReference>
<evidence type="ECO:0000256" key="6">
    <source>
        <dbReference type="RuleBase" id="RU004007"/>
    </source>
</evidence>
<dbReference type="GO" id="GO:0003735">
    <property type="term" value="F:structural constituent of ribosome"/>
    <property type="evidence" value="ECO:0007669"/>
    <property type="project" value="UniProtKB-UniRule"/>
</dbReference>
<accession>A0A2V2MZU8</accession>
<evidence type="ECO:0000256" key="3">
    <source>
        <dbReference type="ARBA" id="ARBA00023274"/>
    </source>
</evidence>
<dbReference type="Pfam" id="PF00237">
    <property type="entry name" value="Ribosomal_L22"/>
    <property type="match status" value="1"/>
</dbReference>
<dbReference type="GO" id="GO:0002181">
    <property type="term" value="P:cytoplasmic translation"/>
    <property type="evidence" value="ECO:0007669"/>
    <property type="project" value="TreeGrafter"/>
</dbReference>
<keyword evidence="8" id="KW-1185">Reference proteome</keyword>
<dbReference type="GeneID" id="97608708"/>
<dbReference type="Gene3D" id="3.90.470.10">
    <property type="entry name" value="Ribosomal protein L22/L17"/>
    <property type="match status" value="1"/>
</dbReference>
<evidence type="ECO:0000256" key="2">
    <source>
        <dbReference type="ARBA" id="ARBA00022980"/>
    </source>
</evidence>
<comment type="function">
    <text evidence="4 6">This protein binds specifically to 23S rRNA. It makes multiple contacts with different domains of the 23S rRNA in the assembled 50S subunit and ribosome.</text>
</comment>
<name>A0A2V2MZU8_9EURY</name>
<dbReference type="InterPro" id="IPR018260">
    <property type="entry name" value="Ribosomal_uL22_CS"/>
</dbReference>
<dbReference type="InterPro" id="IPR001063">
    <property type="entry name" value="Ribosomal_uL22"/>
</dbReference>
<dbReference type="HAMAP" id="MF_01331_A">
    <property type="entry name" value="Ribosomal_uL22_A"/>
    <property type="match status" value="1"/>
</dbReference>
<dbReference type="AlphaFoldDB" id="A0A2V2MZU8"/>
<keyword evidence="2 4" id="KW-0689">Ribosomal protein</keyword>
<evidence type="ECO:0000313" key="8">
    <source>
        <dbReference type="Proteomes" id="UP000245934"/>
    </source>
</evidence>
<evidence type="ECO:0000256" key="5">
    <source>
        <dbReference type="RuleBase" id="RU004005"/>
    </source>
</evidence>
<comment type="similarity">
    <text evidence="1 4 5">Belongs to the universal ribosomal protein uL22 family.</text>
</comment>
<evidence type="ECO:0000313" key="7">
    <source>
        <dbReference type="EMBL" id="PWR73664.1"/>
    </source>
</evidence>
<dbReference type="NCBIfam" id="TIGR01038">
    <property type="entry name" value="uL22_arch_euk"/>
    <property type="match status" value="1"/>
</dbReference>
<organism evidence="7 8">
    <name type="scientific">Methanospirillum stamsii</name>
    <dbReference type="NCBI Taxonomy" id="1277351"/>
    <lineage>
        <taxon>Archaea</taxon>
        <taxon>Methanobacteriati</taxon>
        <taxon>Methanobacteriota</taxon>
        <taxon>Stenosarchaea group</taxon>
        <taxon>Methanomicrobia</taxon>
        <taxon>Methanomicrobiales</taxon>
        <taxon>Methanospirillaceae</taxon>
        <taxon>Methanospirillum</taxon>
    </lineage>
</organism>
<dbReference type="InterPro" id="IPR036394">
    <property type="entry name" value="Ribosomal_uL22_sf"/>
</dbReference>
<dbReference type="InterPro" id="IPR005721">
    <property type="entry name" value="Ribosomal_uL22_euk/arc"/>
</dbReference>